<dbReference type="PANTHER" id="PTHR11941:SF54">
    <property type="entry name" value="ENOYL-COA HYDRATASE, MITOCHONDRIAL"/>
    <property type="match status" value="1"/>
</dbReference>
<gene>
    <name evidence="3" type="ORF">HEQ75_18485</name>
</gene>
<dbReference type="CDD" id="cd06558">
    <property type="entry name" value="crotonase-like"/>
    <property type="match status" value="1"/>
</dbReference>
<reference evidence="3 4" key="1">
    <citation type="submission" date="2020-03" db="EMBL/GenBank/DDBJ databases">
        <title>Roseomonas selenitidurans sp. nov. isolated from urban soil.</title>
        <authorList>
            <person name="Liu H."/>
        </authorList>
    </citation>
    <scope>NUCLEOTIDE SEQUENCE [LARGE SCALE GENOMIC DNA]</scope>
    <source>
        <strain evidence="3 4">BU-1</strain>
    </source>
</reference>
<evidence type="ECO:0000256" key="2">
    <source>
        <dbReference type="ARBA" id="ARBA00023239"/>
    </source>
</evidence>
<organism evidence="3 4">
    <name type="scientific">Falsiroseomonas selenitidurans</name>
    <dbReference type="NCBI Taxonomy" id="2716335"/>
    <lineage>
        <taxon>Bacteria</taxon>
        <taxon>Pseudomonadati</taxon>
        <taxon>Pseudomonadota</taxon>
        <taxon>Alphaproteobacteria</taxon>
        <taxon>Acetobacterales</taxon>
        <taxon>Roseomonadaceae</taxon>
        <taxon>Falsiroseomonas</taxon>
    </lineage>
</organism>
<dbReference type="PANTHER" id="PTHR11941">
    <property type="entry name" value="ENOYL-COA HYDRATASE-RELATED"/>
    <property type="match status" value="1"/>
</dbReference>
<dbReference type="Gene3D" id="1.10.12.10">
    <property type="entry name" value="Lyase 2-enoyl-coa Hydratase, Chain A, domain 2"/>
    <property type="match status" value="1"/>
</dbReference>
<accession>A0ABX1E6P2</accession>
<dbReference type="Gene3D" id="3.90.226.10">
    <property type="entry name" value="2-enoyl-CoA Hydratase, Chain A, domain 1"/>
    <property type="match status" value="1"/>
</dbReference>
<keyword evidence="4" id="KW-1185">Reference proteome</keyword>
<comment type="similarity">
    <text evidence="1">Belongs to the enoyl-CoA hydratase/isomerase family.</text>
</comment>
<evidence type="ECO:0000313" key="4">
    <source>
        <dbReference type="Proteomes" id="UP000787635"/>
    </source>
</evidence>
<dbReference type="EC" id="4.2.1.17" evidence="3"/>
<dbReference type="RefSeq" id="WP_168033418.1">
    <property type="nucleotide sequence ID" value="NZ_JAAVNE010000033.1"/>
</dbReference>
<dbReference type="InterPro" id="IPR029045">
    <property type="entry name" value="ClpP/crotonase-like_dom_sf"/>
</dbReference>
<proteinExistence type="inferred from homology"/>
<dbReference type="Proteomes" id="UP000787635">
    <property type="component" value="Unassembled WGS sequence"/>
</dbReference>
<sequence>MNQAPDGLRQARHGAIALLTLDRPARLNALDAPLIDALHAALDAIATDPAVRAVVLTGTGDRAFCAGADIHAFAPVIAGAGAMRDFVRRGQALTARLDSCPKPVIAAVNGLAYGGGCEMVEAASLAVAASHSGFAKPEIRLGFPPPFGGTQRLARQVGRKRALAMILTAEPIAADQALAIGLVNRVVPPPALLETAMALAGSIAAQPPLAVAAALAAVTRGQDLPIEAGLALEAAAFAGLLPTADLAEGLAAFRARRAPIFHGC</sequence>
<dbReference type="SUPFAM" id="SSF52096">
    <property type="entry name" value="ClpP/crotonase"/>
    <property type="match status" value="1"/>
</dbReference>
<dbReference type="InterPro" id="IPR001753">
    <property type="entry name" value="Enoyl-CoA_hydra/iso"/>
</dbReference>
<evidence type="ECO:0000313" key="3">
    <source>
        <dbReference type="EMBL" id="NKC32859.1"/>
    </source>
</evidence>
<dbReference type="Pfam" id="PF00378">
    <property type="entry name" value="ECH_1"/>
    <property type="match status" value="1"/>
</dbReference>
<evidence type="ECO:0000256" key="1">
    <source>
        <dbReference type="ARBA" id="ARBA00005254"/>
    </source>
</evidence>
<dbReference type="GO" id="GO:0004300">
    <property type="term" value="F:enoyl-CoA hydratase activity"/>
    <property type="evidence" value="ECO:0007669"/>
    <property type="project" value="UniProtKB-EC"/>
</dbReference>
<keyword evidence="2 3" id="KW-0456">Lyase</keyword>
<protein>
    <submittedName>
        <fullName evidence="3">Enoyl-CoA hydratase</fullName>
        <ecNumber evidence="3">4.2.1.17</ecNumber>
    </submittedName>
</protein>
<dbReference type="EMBL" id="JAAVNE010000033">
    <property type="protein sequence ID" value="NKC32859.1"/>
    <property type="molecule type" value="Genomic_DNA"/>
</dbReference>
<dbReference type="InterPro" id="IPR014748">
    <property type="entry name" value="Enoyl-CoA_hydra_C"/>
</dbReference>
<name>A0ABX1E6P2_9PROT</name>
<comment type="caution">
    <text evidence="3">The sequence shown here is derived from an EMBL/GenBank/DDBJ whole genome shotgun (WGS) entry which is preliminary data.</text>
</comment>